<protein>
    <submittedName>
        <fullName evidence="2">Conotoxin</fullName>
    </submittedName>
</protein>
<dbReference type="EMBL" id="KU564003">
    <property type="protein sequence ID" value="AMP44751.1"/>
    <property type="molecule type" value="mRNA"/>
</dbReference>
<evidence type="ECO:0000313" key="2">
    <source>
        <dbReference type="EMBL" id="AMP44751.1"/>
    </source>
</evidence>
<feature type="signal peptide" evidence="1">
    <location>
        <begin position="1"/>
        <end position="20"/>
    </location>
</feature>
<name>A0A142C1Q0_CONBE</name>
<proteinExistence type="evidence at transcript level"/>
<dbReference type="AlphaFoldDB" id="A0A142C1Q0"/>
<keyword evidence="1" id="KW-0732">Signal</keyword>
<accession>A0A142C1Q0</accession>
<sequence length="76" mass="7795">MQKATVLILAILLSLPLSTAQDDEGSQENAAQRDVDITTLAPCGGTGDPCNEPAGQLCCSLLKCVSSHCCPTTDGC</sequence>
<evidence type="ECO:0000256" key="1">
    <source>
        <dbReference type="SAM" id="SignalP"/>
    </source>
</evidence>
<reference evidence="2" key="1">
    <citation type="submission" date="2015-12" db="EMBL/GenBank/DDBJ databases">
        <title>High throughput identification of novel conotoxins from the Chinese tubular cone snail Conus betulinus by multitranscriptome sequencing.</title>
        <authorList>
            <person name="Ruan Z."/>
            <person name="Peng C."/>
            <person name="Shi Q."/>
            <person name="Yao G."/>
            <person name="Gao B.-M."/>
        </authorList>
    </citation>
    <scope>NUCLEOTIDE SEQUENCE</scope>
</reference>
<feature type="chain" id="PRO_5007493467" evidence="1">
    <location>
        <begin position="21"/>
        <end position="76"/>
    </location>
</feature>
<organism evidence="2">
    <name type="scientific">Conus betulinus</name>
    <name type="common">Beech cone</name>
    <dbReference type="NCBI Taxonomy" id="89764"/>
    <lineage>
        <taxon>Eukaryota</taxon>
        <taxon>Metazoa</taxon>
        <taxon>Spiralia</taxon>
        <taxon>Lophotrochozoa</taxon>
        <taxon>Mollusca</taxon>
        <taxon>Gastropoda</taxon>
        <taxon>Caenogastropoda</taxon>
        <taxon>Neogastropoda</taxon>
        <taxon>Conoidea</taxon>
        <taxon>Conidae</taxon>
        <taxon>Conus</taxon>
        <taxon>Dendroconus</taxon>
    </lineage>
</organism>